<reference evidence="2 3" key="1">
    <citation type="journal article" date="2007" name="Nature">
        <title>Evolution of genes and genomes on the Drosophila phylogeny.</title>
        <authorList>
            <consortium name="Drosophila 12 Genomes Consortium"/>
            <person name="Clark A.G."/>
            <person name="Eisen M.B."/>
            <person name="Smith D.R."/>
            <person name="Bergman C.M."/>
            <person name="Oliver B."/>
            <person name="Markow T.A."/>
            <person name="Kaufman T.C."/>
            <person name="Kellis M."/>
            <person name="Gelbart W."/>
            <person name="Iyer V.N."/>
            <person name="Pollard D.A."/>
            <person name="Sackton T.B."/>
            <person name="Larracuente A.M."/>
            <person name="Singh N.D."/>
            <person name="Abad J.P."/>
            <person name="Abt D.N."/>
            <person name="Adryan B."/>
            <person name="Aguade M."/>
            <person name="Akashi H."/>
            <person name="Anderson W.W."/>
            <person name="Aquadro C.F."/>
            <person name="Ardell D.H."/>
            <person name="Arguello R."/>
            <person name="Artieri C.G."/>
            <person name="Barbash D.A."/>
            <person name="Barker D."/>
            <person name="Barsanti P."/>
            <person name="Batterham P."/>
            <person name="Batzoglou S."/>
            <person name="Begun D."/>
            <person name="Bhutkar A."/>
            <person name="Blanco E."/>
            <person name="Bosak S.A."/>
            <person name="Bradley R.K."/>
            <person name="Brand A.D."/>
            <person name="Brent M.R."/>
            <person name="Brooks A.N."/>
            <person name="Brown R.H."/>
            <person name="Butlin R.K."/>
            <person name="Caggese C."/>
            <person name="Calvi B.R."/>
            <person name="Bernardo de Carvalho A."/>
            <person name="Caspi A."/>
            <person name="Castrezana S."/>
            <person name="Celniker S.E."/>
            <person name="Chang J.L."/>
            <person name="Chapple C."/>
            <person name="Chatterji S."/>
            <person name="Chinwalla A."/>
            <person name="Civetta A."/>
            <person name="Clifton S.W."/>
            <person name="Comeron J.M."/>
            <person name="Costello J.C."/>
            <person name="Coyne J.A."/>
            <person name="Daub J."/>
            <person name="David R.G."/>
            <person name="Delcher A.L."/>
            <person name="Delehaunty K."/>
            <person name="Do C.B."/>
            <person name="Ebling H."/>
            <person name="Edwards K."/>
            <person name="Eickbush T."/>
            <person name="Evans J.D."/>
            <person name="Filipski A."/>
            <person name="Findeiss S."/>
            <person name="Freyhult E."/>
            <person name="Fulton L."/>
            <person name="Fulton R."/>
            <person name="Garcia A.C."/>
            <person name="Gardiner A."/>
            <person name="Garfield D.A."/>
            <person name="Garvin B.E."/>
            <person name="Gibson G."/>
            <person name="Gilbert D."/>
            <person name="Gnerre S."/>
            <person name="Godfrey J."/>
            <person name="Good R."/>
            <person name="Gotea V."/>
            <person name="Gravely B."/>
            <person name="Greenberg A.J."/>
            <person name="Griffiths-Jones S."/>
            <person name="Gross S."/>
            <person name="Guigo R."/>
            <person name="Gustafson E.A."/>
            <person name="Haerty W."/>
            <person name="Hahn M.W."/>
            <person name="Halligan D.L."/>
            <person name="Halpern A.L."/>
            <person name="Halter G.M."/>
            <person name="Han M.V."/>
            <person name="Heger A."/>
            <person name="Hillier L."/>
            <person name="Hinrichs A.S."/>
            <person name="Holmes I."/>
            <person name="Hoskins R.A."/>
            <person name="Hubisz M.J."/>
            <person name="Hultmark D."/>
            <person name="Huntley M.A."/>
            <person name="Jaffe D.B."/>
            <person name="Jagadeeshan S."/>
            <person name="Jeck W.R."/>
            <person name="Johnson J."/>
            <person name="Jones C.D."/>
            <person name="Jordan W.C."/>
            <person name="Karpen G.H."/>
            <person name="Kataoka E."/>
            <person name="Keightley P.D."/>
            <person name="Kheradpour P."/>
            <person name="Kirkness E.F."/>
            <person name="Koerich L.B."/>
            <person name="Kristiansen K."/>
            <person name="Kudrna D."/>
            <person name="Kulathinal R.J."/>
            <person name="Kumar S."/>
            <person name="Kwok R."/>
            <person name="Lander E."/>
            <person name="Langley C.H."/>
            <person name="Lapoint R."/>
            <person name="Lazzaro B.P."/>
            <person name="Lee S.J."/>
            <person name="Levesque L."/>
            <person name="Li R."/>
            <person name="Lin C.F."/>
            <person name="Lin M.F."/>
            <person name="Lindblad-Toh K."/>
            <person name="Llopart A."/>
            <person name="Long M."/>
            <person name="Low L."/>
            <person name="Lozovsky E."/>
            <person name="Lu J."/>
            <person name="Luo M."/>
            <person name="Machado C.A."/>
            <person name="Makalowski W."/>
            <person name="Marzo M."/>
            <person name="Matsuda M."/>
            <person name="Matzkin L."/>
            <person name="McAllister B."/>
            <person name="McBride C.S."/>
            <person name="McKernan B."/>
            <person name="McKernan K."/>
            <person name="Mendez-Lago M."/>
            <person name="Minx P."/>
            <person name="Mollenhauer M.U."/>
            <person name="Montooth K."/>
            <person name="Mount S.M."/>
            <person name="Mu X."/>
            <person name="Myers E."/>
            <person name="Negre B."/>
            <person name="Newfeld S."/>
            <person name="Nielsen R."/>
            <person name="Noor M.A."/>
            <person name="O'Grady P."/>
            <person name="Pachter L."/>
            <person name="Papaceit M."/>
            <person name="Parisi M.J."/>
            <person name="Parisi M."/>
            <person name="Parts L."/>
            <person name="Pedersen J.S."/>
            <person name="Pesole G."/>
            <person name="Phillippy A.M."/>
            <person name="Ponting C.P."/>
            <person name="Pop M."/>
            <person name="Porcelli D."/>
            <person name="Powell J.R."/>
            <person name="Prohaska S."/>
            <person name="Pruitt K."/>
            <person name="Puig M."/>
            <person name="Quesneville H."/>
            <person name="Ram K.R."/>
            <person name="Rand D."/>
            <person name="Rasmussen M.D."/>
            <person name="Reed L.K."/>
            <person name="Reenan R."/>
            <person name="Reily A."/>
            <person name="Remington K.A."/>
            <person name="Rieger T.T."/>
            <person name="Ritchie M.G."/>
            <person name="Robin C."/>
            <person name="Rogers Y.H."/>
            <person name="Rohde C."/>
            <person name="Rozas J."/>
            <person name="Rubenfield M.J."/>
            <person name="Ruiz A."/>
            <person name="Russo S."/>
            <person name="Salzberg S.L."/>
            <person name="Sanchez-Gracia A."/>
            <person name="Saranga D.J."/>
            <person name="Sato H."/>
            <person name="Schaeffer S.W."/>
            <person name="Schatz M.C."/>
            <person name="Schlenke T."/>
            <person name="Schwartz R."/>
            <person name="Segarra C."/>
            <person name="Singh R.S."/>
            <person name="Sirot L."/>
            <person name="Sirota M."/>
            <person name="Sisneros N.B."/>
            <person name="Smith C.D."/>
            <person name="Smith T.F."/>
            <person name="Spieth J."/>
            <person name="Stage D.E."/>
            <person name="Stark A."/>
            <person name="Stephan W."/>
            <person name="Strausberg R.L."/>
            <person name="Strempel S."/>
            <person name="Sturgill D."/>
            <person name="Sutton G."/>
            <person name="Sutton G.G."/>
            <person name="Tao W."/>
            <person name="Teichmann S."/>
            <person name="Tobari Y.N."/>
            <person name="Tomimura Y."/>
            <person name="Tsolas J.M."/>
            <person name="Valente V.L."/>
            <person name="Venter E."/>
            <person name="Venter J.C."/>
            <person name="Vicario S."/>
            <person name="Vieira F.G."/>
            <person name="Vilella A.J."/>
            <person name="Villasante A."/>
            <person name="Walenz B."/>
            <person name="Wang J."/>
            <person name="Wasserman M."/>
            <person name="Watts T."/>
            <person name="Wilson D."/>
            <person name="Wilson R.K."/>
            <person name="Wing R.A."/>
            <person name="Wolfner M.F."/>
            <person name="Wong A."/>
            <person name="Wong G.K."/>
            <person name="Wu C.I."/>
            <person name="Wu G."/>
            <person name="Yamamoto D."/>
            <person name="Yang H.P."/>
            <person name="Yang S.P."/>
            <person name="Yorke J.A."/>
            <person name="Yoshida K."/>
            <person name="Zdobnov E."/>
            <person name="Zhang P."/>
            <person name="Zhang Y."/>
            <person name="Zimin A.V."/>
            <person name="Baldwin J."/>
            <person name="Abdouelleil A."/>
            <person name="Abdulkadir J."/>
            <person name="Abebe A."/>
            <person name="Abera B."/>
            <person name="Abreu J."/>
            <person name="Acer S.C."/>
            <person name="Aftuck L."/>
            <person name="Alexander A."/>
            <person name="An P."/>
            <person name="Anderson E."/>
            <person name="Anderson S."/>
            <person name="Arachi H."/>
            <person name="Azer M."/>
            <person name="Bachantsang P."/>
            <person name="Barry A."/>
            <person name="Bayul T."/>
            <person name="Berlin A."/>
            <person name="Bessette D."/>
            <person name="Bloom T."/>
            <person name="Blye J."/>
            <person name="Boguslavskiy L."/>
            <person name="Bonnet C."/>
            <person name="Boukhgalter B."/>
            <person name="Bourzgui I."/>
            <person name="Brown A."/>
            <person name="Cahill P."/>
            <person name="Channer S."/>
            <person name="Cheshatsang Y."/>
            <person name="Chuda L."/>
            <person name="Citroen M."/>
            <person name="Collymore A."/>
            <person name="Cooke P."/>
            <person name="Costello M."/>
            <person name="D'Aco K."/>
            <person name="Daza R."/>
            <person name="De Haan G."/>
            <person name="DeGray S."/>
            <person name="DeMaso C."/>
            <person name="Dhargay N."/>
            <person name="Dooley K."/>
            <person name="Dooley E."/>
            <person name="Doricent M."/>
            <person name="Dorje P."/>
            <person name="Dorjee K."/>
            <person name="Dupes A."/>
            <person name="Elong R."/>
            <person name="Falk J."/>
            <person name="Farina A."/>
            <person name="Faro S."/>
            <person name="Ferguson D."/>
            <person name="Fisher S."/>
            <person name="Foley C.D."/>
            <person name="Franke A."/>
            <person name="Friedrich D."/>
            <person name="Gadbois L."/>
            <person name="Gearin G."/>
            <person name="Gearin C.R."/>
            <person name="Giannoukos G."/>
            <person name="Goode T."/>
            <person name="Graham J."/>
            <person name="Grandbois E."/>
            <person name="Grewal S."/>
            <person name="Gyaltsen K."/>
            <person name="Hafez N."/>
            <person name="Hagos B."/>
            <person name="Hall J."/>
            <person name="Henson C."/>
            <person name="Hollinger A."/>
            <person name="Honan T."/>
            <person name="Huard M.D."/>
            <person name="Hughes L."/>
            <person name="Hurhula B."/>
            <person name="Husby M.E."/>
            <person name="Kamat A."/>
            <person name="Kanga B."/>
            <person name="Kashin S."/>
            <person name="Khazanovich D."/>
            <person name="Kisner P."/>
            <person name="Lance K."/>
            <person name="Lara M."/>
            <person name="Lee W."/>
            <person name="Lennon N."/>
            <person name="Letendre F."/>
            <person name="LeVine R."/>
            <person name="Lipovsky A."/>
            <person name="Liu X."/>
            <person name="Liu J."/>
            <person name="Liu S."/>
            <person name="Lokyitsang T."/>
            <person name="Lokyitsang Y."/>
            <person name="Lubonja R."/>
            <person name="Lui A."/>
            <person name="MacDonald P."/>
            <person name="Magnisalis V."/>
            <person name="Maru K."/>
            <person name="Matthews C."/>
            <person name="McCusker W."/>
            <person name="McDonough S."/>
            <person name="Mehta T."/>
            <person name="Meldrim J."/>
            <person name="Meneus L."/>
            <person name="Mihai O."/>
            <person name="Mihalev A."/>
            <person name="Mihova T."/>
            <person name="Mittelman R."/>
            <person name="Mlenga V."/>
            <person name="Montmayeur A."/>
            <person name="Mulrain L."/>
            <person name="Navidi A."/>
            <person name="Naylor J."/>
            <person name="Negash T."/>
            <person name="Nguyen T."/>
            <person name="Nguyen N."/>
            <person name="Nicol R."/>
            <person name="Norbu C."/>
            <person name="Norbu N."/>
            <person name="Novod N."/>
            <person name="O'Neill B."/>
            <person name="Osman S."/>
            <person name="Markiewicz E."/>
            <person name="Oyono O.L."/>
            <person name="Patti C."/>
            <person name="Phunkhang P."/>
            <person name="Pierre F."/>
            <person name="Priest M."/>
            <person name="Raghuraman S."/>
            <person name="Rege F."/>
            <person name="Reyes R."/>
            <person name="Rise C."/>
            <person name="Rogov P."/>
            <person name="Ross K."/>
            <person name="Ryan E."/>
            <person name="Settipalli S."/>
            <person name="Shea T."/>
            <person name="Sherpa N."/>
            <person name="Shi L."/>
            <person name="Shih D."/>
            <person name="Sparrow T."/>
            <person name="Spaulding J."/>
            <person name="Stalker J."/>
            <person name="Stange-Thomann N."/>
            <person name="Stavropoulos S."/>
            <person name="Stone C."/>
            <person name="Strader C."/>
            <person name="Tesfaye S."/>
            <person name="Thomson T."/>
            <person name="Thoulutsang Y."/>
            <person name="Thoulutsang D."/>
            <person name="Topham K."/>
            <person name="Topping I."/>
            <person name="Tsamla T."/>
            <person name="Vassiliev H."/>
            <person name="Vo A."/>
            <person name="Wangchuk T."/>
            <person name="Wangdi T."/>
            <person name="Weiand M."/>
            <person name="Wilkinson J."/>
            <person name="Wilson A."/>
            <person name="Yadav S."/>
            <person name="Young G."/>
            <person name="Yu Q."/>
            <person name="Zembek L."/>
            <person name="Zhong D."/>
            <person name="Zimmer A."/>
            <person name="Zwirko Z."/>
            <person name="Jaffe D.B."/>
            <person name="Alvarez P."/>
            <person name="Brockman W."/>
            <person name="Butler J."/>
            <person name="Chin C."/>
            <person name="Gnerre S."/>
            <person name="Grabherr M."/>
            <person name="Kleber M."/>
            <person name="Mauceli E."/>
            <person name="MacCallum I."/>
        </authorList>
    </citation>
    <scope>NUCLEOTIDE SEQUENCE [LARGE SCALE GENOMIC DNA]</scope>
    <source>
        <strain evidence="3">white501</strain>
    </source>
</reference>
<dbReference type="EMBL" id="CH981788">
    <property type="protein sequence ID" value="EDX15406.1"/>
    <property type="molecule type" value="Genomic_DNA"/>
</dbReference>
<feature type="compositionally biased region" description="Basic and acidic residues" evidence="1">
    <location>
        <begin position="40"/>
        <end position="56"/>
    </location>
</feature>
<gene>
    <name evidence="2" type="primary">Dsim\GD15332</name>
    <name evidence="2" type="ORF">Dsim_GD15332</name>
</gene>
<dbReference type="OrthoDB" id="7816622at2759"/>
<dbReference type="Proteomes" id="UP000000304">
    <property type="component" value="Unassembled WGS sequence"/>
</dbReference>
<dbReference type="HOGENOM" id="CLU_588329_0_0_1"/>
<evidence type="ECO:0000313" key="3">
    <source>
        <dbReference type="Proteomes" id="UP000000304"/>
    </source>
</evidence>
<dbReference type="GO" id="GO:0071897">
    <property type="term" value="P:DNA biosynthetic process"/>
    <property type="evidence" value="ECO:0007669"/>
    <property type="project" value="UniProtKB-ARBA"/>
</dbReference>
<sequence>MARFCKKGTKCSVNGCQRRHHYLLHDRIGNSRLPQSNGGRLKEHRSTRDQELQRDTSHRRRNPFTSTAATLEAGQAKDGQESPHRNLSCVDPDGDHLLLRILPVDKYALLDEGSSVTLIDDDIIQSLNVKGGSRQLNVQRFGGKSAREHTTVVSLQISGTGKSMRHDLRNVFAVSNLNLSMQSLRREDDLDRLRSRTFGYSTEGQKLWSRMTICSRHQTWMCGVRTGKREYKSTGIEIMPLAVSHDNLLEKMVIDYFETENFGVKTAPPVAAGDDVRALRILEDTTNRVGRRYQTGLLWKDDEVRLPDSYNMALKRLVQNEARRGLRAYKGIMDDYMKKGYARRLEPQGITHSNGGKVWYLPHFGVENPNKPGKIRQVFDAAAKVNDISLNSALMKGPQRYKSVPAVLFRFREGAVGVCADFKEMLHQVLIQPQDRCAQRFLWINGEDRRNPDTYEMQVMTFGAA</sequence>
<dbReference type="SUPFAM" id="SSF56672">
    <property type="entry name" value="DNA/RNA polymerases"/>
    <property type="match status" value="1"/>
</dbReference>
<keyword evidence="3" id="KW-1185">Reference proteome</keyword>
<proteinExistence type="predicted"/>
<dbReference type="OMA" id="YEMQVMT"/>
<organism evidence="2 3">
    <name type="scientific">Drosophila simulans</name>
    <name type="common">Fruit fly</name>
    <dbReference type="NCBI Taxonomy" id="7240"/>
    <lineage>
        <taxon>Eukaryota</taxon>
        <taxon>Metazoa</taxon>
        <taxon>Ecdysozoa</taxon>
        <taxon>Arthropoda</taxon>
        <taxon>Hexapoda</taxon>
        <taxon>Insecta</taxon>
        <taxon>Pterygota</taxon>
        <taxon>Neoptera</taxon>
        <taxon>Endopterygota</taxon>
        <taxon>Diptera</taxon>
        <taxon>Brachycera</taxon>
        <taxon>Muscomorpha</taxon>
        <taxon>Ephydroidea</taxon>
        <taxon>Drosophilidae</taxon>
        <taxon>Drosophila</taxon>
        <taxon>Sophophora</taxon>
    </lineage>
</organism>
<name>B4NS28_DROSI</name>
<accession>B4NS28</accession>
<dbReference type="PANTHER" id="PTHR47331:SF5">
    <property type="entry name" value="RIBONUCLEASE H"/>
    <property type="match status" value="1"/>
</dbReference>
<protein>
    <submittedName>
        <fullName evidence="2">GD15332</fullName>
    </submittedName>
</protein>
<dbReference type="PANTHER" id="PTHR47331">
    <property type="entry name" value="PHD-TYPE DOMAIN-CONTAINING PROTEIN"/>
    <property type="match status" value="1"/>
</dbReference>
<feature type="region of interest" description="Disordered" evidence="1">
    <location>
        <begin position="27"/>
        <end position="89"/>
    </location>
</feature>
<evidence type="ECO:0000313" key="2">
    <source>
        <dbReference type="EMBL" id="EDX15406.1"/>
    </source>
</evidence>
<dbReference type="AlphaFoldDB" id="B4NS28"/>
<dbReference type="STRING" id="7240.B4NS28"/>
<evidence type="ECO:0000256" key="1">
    <source>
        <dbReference type="SAM" id="MobiDB-lite"/>
    </source>
</evidence>
<dbReference type="InterPro" id="IPR043502">
    <property type="entry name" value="DNA/RNA_pol_sf"/>
</dbReference>
<dbReference type="PhylomeDB" id="B4NS28"/>